<name>B6K5D8_SCHJY</name>
<keyword evidence="14" id="KW-1185">Reference proteome</keyword>
<keyword evidence="7" id="KW-0804">Transcription</keyword>
<dbReference type="JaponicusDB" id="SJAG_03911">
    <property type="gene designation" value="rsv1"/>
</dbReference>
<dbReference type="eggNOG" id="KOG1721">
    <property type="taxonomic scope" value="Eukaryota"/>
</dbReference>
<dbReference type="FunFam" id="3.30.160.60:FF:000072">
    <property type="entry name" value="zinc finger protein 143 isoform X1"/>
    <property type="match status" value="1"/>
</dbReference>
<dbReference type="AlphaFoldDB" id="B6K5D8"/>
<evidence type="ECO:0000259" key="11">
    <source>
        <dbReference type="PROSITE" id="PS50157"/>
    </source>
</evidence>
<dbReference type="EMBL" id="KE651167">
    <property type="protein sequence ID" value="EEB08742.1"/>
    <property type="molecule type" value="Genomic_DNA"/>
</dbReference>
<dbReference type="GO" id="GO:0005737">
    <property type="term" value="C:cytoplasm"/>
    <property type="evidence" value="ECO:0000318"/>
    <property type="project" value="GO_Central"/>
</dbReference>
<dbReference type="InterPro" id="IPR013087">
    <property type="entry name" value="Znf_C2H2_type"/>
</dbReference>
<dbReference type="PANTHER" id="PTHR47428">
    <property type="entry name" value="REGULATORY PROTEIN MIG1-RELATED"/>
    <property type="match status" value="1"/>
</dbReference>
<dbReference type="PANTHER" id="PTHR47428:SF2">
    <property type="entry name" value="ZINC FINGER PROTEIN RSV1"/>
    <property type="match status" value="1"/>
</dbReference>
<evidence type="ECO:0000256" key="2">
    <source>
        <dbReference type="ARBA" id="ARBA00022723"/>
    </source>
</evidence>
<keyword evidence="5" id="KW-0862">Zinc</keyword>
<evidence type="ECO:0000256" key="9">
    <source>
        <dbReference type="PROSITE-ProRule" id="PRU00042"/>
    </source>
</evidence>
<dbReference type="HOGENOM" id="CLU_449893_0_0_1"/>
<dbReference type="RefSeq" id="XP_002175035.1">
    <property type="nucleotide sequence ID" value="XM_002174999.2"/>
</dbReference>
<evidence type="ECO:0000313" key="12">
    <source>
        <dbReference type="EMBL" id="EEB08742.1"/>
    </source>
</evidence>
<reference evidence="12 14" key="1">
    <citation type="journal article" date="2011" name="Science">
        <title>Comparative functional genomics of the fission yeasts.</title>
        <authorList>
            <person name="Rhind N."/>
            <person name="Chen Z."/>
            <person name="Yassour M."/>
            <person name="Thompson D.A."/>
            <person name="Haas B.J."/>
            <person name="Habib N."/>
            <person name="Wapinski I."/>
            <person name="Roy S."/>
            <person name="Lin M.F."/>
            <person name="Heiman D.I."/>
            <person name="Young S.K."/>
            <person name="Furuya K."/>
            <person name="Guo Y."/>
            <person name="Pidoux A."/>
            <person name="Chen H.M."/>
            <person name="Robbertse B."/>
            <person name="Goldberg J.M."/>
            <person name="Aoki K."/>
            <person name="Bayne E.H."/>
            <person name="Berlin A.M."/>
            <person name="Desjardins C.A."/>
            <person name="Dobbs E."/>
            <person name="Dukaj L."/>
            <person name="Fan L."/>
            <person name="FitzGerald M.G."/>
            <person name="French C."/>
            <person name="Gujja S."/>
            <person name="Hansen K."/>
            <person name="Keifenheim D."/>
            <person name="Levin J.Z."/>
            <person name="Mosher R.A."/>
            <person name="Mueller C.A."/>
            <person name="Pfiffner J."/>
            <person name="Priest M."/>
            <person name="Russ C."/>
            <person name="Smialowska A."/>
            <person name="Swoboda P."/>
            <person name="Sykes S.M."/>
            <person name="Vaughn M."/>
            <person name="Vengrova S."/>
            <person name="Yoder R."/>
            <person name="Zeng Q."/>
            <person name="Allshire R."/>
            <person name="Baulcombe D."/>
            <person name="Birren B.W."/>
            <person name="Brown W."/>
            <person name="Ekwall K."/>
            <person name="Kellis M."/>
            <person name="Leatherwood J."/>
            <person name="Levin H."/>
            <person name="Margalit H."/>
            <person name="Martienssen R."/>
            <person name="Nieduszynski C.A."/>
            <person name="Spatafora J.W."/>
            <person name="Friedman N."/>
            <person name="Dalgaard J.Z."/>
            <person name="Baumann P."/>
            <person name="Niki H."/>
            <person name="Regev A."/>
            <person name="Nusbaum C."/>
        </authorList>
    </citation>
    <scope>NUCLEOTIDE SEQUENCE [LARGE SCALE GENOMIC DNA]</scope>
    <source>
        <strain evidence="14">yFS275 / FY16936</strain>
    </source>
</reference>
<feature type="region of interest" description="Disordered" evidence="10">
    <location>
        <begin position="132"/>
        <end position="183"/>
    </location>
</feature>
<feature type="domain" description="C2H2-type" evidence="11">
    <location>
        <begin position="73"/>
        <end position="100"/>
    </location>
</feature>
<evidence type="ECO:0000256" key="7">
    <source>
        <dbReference type="ARBA" id="ARBA00023163"/>
    </source>
</evidence>
<gene>
    <name evidence="13" type="primary">rsv1</name>
    <name evidence="12" type="ORF">SJAG_03911</name>
</gene>
<dbReference type="PROSITE" id="PS00028">
    <property type="entry name" value="ZINC_FINGER_C2H2_1"/>
    <property type="match status" value="2"/>
</dbReference>
<sequence>MPVFLRTRLLRDIIAAATNRLAALRLAFRQSAPTASSSVRVFTHTTFRTFARLTQTYLLNTHTIATTVTMKTYECPICKRIFHRHEHQTRHIRSHTGERPFACSYPSCTKRFTRRDELIRHTRTHLRKAFQVAPSEGTVDNSKTEKESSPKAAHTAAAAAAAANATSESPDGTAETKPVPSTRESCTSAAIAAMNAAYAKSTQSSIWAAESAVAEMQLLTQVCKRSRARRKSTSVLLTPINRIFPPRASIHEPADYSSVILPPPRNMLNELTWKSQLPIAQPFSAAPLTNPSPLDGAGGLGSGRLNEMRRNNEQDFWQGQQLVTSSPPKAIADQSANVNSSAPREVSMNNGALQQPTTYGIPMTALCCPQQPTQLLVQSSNNSLIEQQQQQRQGYTSPTSSSTVASSAPPSSSSDTVQYAQTIYGGALPYGASSQMLADGQKIFYITTVAADGTLSTSAVAGTTSSPPLPTMEPAPSALRTMLPEMKGPSATVPNSGGANVYALPSWSQTVSNGTNTSPTTTTTFYSFSAPPSASVPANTPASYATTTTANNTLPLVPLNAAGASNGFLNHVPTTYSSLGGEHEQNVMSKATQLLPLKSHFSAESST</sequence>
<accession>B6K5D8</accession>
<organism evidence="12 14">
    <name type="scientific">Schizosaccharomyces japonicus (strain yFS275 / FY16936)</name>
    <name type="common">Fission yeast</name>
    <dbReference type="NCBI Taxonomy" id="402676"/>
    <lineage>
        <taxon>Eukaryota</taxon>
        <taxon>Fungi</taxon>
        <taxon>Dikarya</taxon>
        <taxon>Ascomycota</taxon>
        <taxon>Taphrinomycotina</taxon>
        <taxon>Schizosaccharomycetes</taxon>
        <taxon>Schizosaccharomycetales</taxon>
        <taxon>Schizosaccharomycetaceae</taxon>
        <taxon>Schizosaccharomyces</taxon>
    </lineage>
</organism>
<dbReference type="InterPro" id="IPR036236">
    <property type="entry name" value="Znf_C2H2_sf"/>
</dbReference>
<keyword evidence="3" id="KW-0677">Repeat</keyword>
<feature type="region of interest" description="Disordered" evidence="10">
    <location>
        <begin position="383"/>
        <end position="415"/>
    </location>
</feature>
<evidence type="ECO:0000256" key="3">
    <source>
        <dbReference type="ARBA" id="ARBA00022737"/>
    </source>
</evidence>
<dbReference type="GO" id="GO:0000981">
    <property type="term" value="F:DNA-binding transcription factor activity, RNA polymerase II-specific"/>
    <property type="evidence" value="ECO:0007669"/>
    <property type="project" value="UniProtKB-ARBA"/>
</dbReference>
<dbReference type="Pfam" id="PF00096">
    <property type="entry name" value="zf-C2H2"/>
    <property type="match status" value="1"/>
</dbReference>
<dbReference type="STRING" id="402676.B6K5D8"/>
<feature type="domain" description="C2H2-type" evidence="11">
    <location>
        <begin position="101"/>
        <end position="125"/>
    </location>
</feature>
<evidence type="ECO:0000313" key="14">
    <source>
        <dbReference type="Proteomes" id="UP000001744"/>
    </source>
</evidence>
<dbReference type="GO" id="GO:0000978">
    <property type="term" value="F:RNA polymerase II cis-regulatory region sequence-specific DNA binding"/>
    <property type="evidence" value="ECO:0000318"/>
    <property type="project" value="GO_Central"/>
</dbReference>
<proteinExistence type="predicted"/>
<evidence type="ECO:0000256" key="10">
    <source>
        <dbReference type="SAM" id="MobiDB-lite"/>
    </source>
</evidence>
<evidence type="ECO:0000256" key="5">
    <source>
        <dbReference type="ARBA" id="ARBA00022833"/>
    </source>
</evidence>
<evidence type="ECO:0000256" key="6">
    <source>
        <dbReference type="ARBA" id="ARBA00023015"/>
    </source>
</evidence>
<dbReference type="InterPro" id="IPR051007">
    <property type="entry name" value="creA/MIG_C2H2-ZnF"/>
</dbReference>
<keyword evidence="2" id="KW-0479">Metal-binding</keyword>
<evidence type="ECO:0000313" key="13">
    <source>
        <dbReference type="JaponicusDB" id="SJAG_03911"/>
    </source>
</evidence>
<keyword evidence="8" id="KW-0539">Nucleus</keyword>
<feature type="region of interest" description="Disordered" evidence="10">
    <location>
        <begin position="284"/>
        <end position="306"/>
    </location>
</feature>
<feature type="compositionally biased region" description="Low complexity" evidence="10">
    <location>
        <begin position="396"/>
        <end position="414"/>
    </location>
</feature>
<comment type="subcellular location">
    <subcellularLocation>
        <location evidence="1">Nucleus</location>
    </subcellularLocation>
</comment>
<feature type="compositionally biased region" description="Polar residues" evidence="10">
    <location>
        <begin position="383"/>
        <end position="395"/>
    </location>
</feature>
<dbReference type="GeneID" id="7050545"/>
<evidence type="ECO:0000256" key="4">
    <source>
        <dbReference type="ARBA" id="ARBA00022771"/>
    </source>
</evidence>
<dbReference type="VEuPathDB" id="FungiDB:SJAG_03911"/>
<evidence type="ECO:0000256" key="1">
    <source>
        <dbReference type="ARBA" id="ARBA00004123"/>
    </source>
</evidence>
<dbReference type="Gene3D" id="3.30.160.60">
    <property type="entry name" value="Classic Zinc Finger"/>
    <property type="match status" value="2"/>
</dbReference>
<dbReference type="PROSITE" id="PS50157">
    <property type="entry name" value="ZINC_FINGER_C2H2_2"/>
    <property type="match status" value="2"/>
</dbReference>
<protein>
    <submittedName>
        <fullName evidence="12">Transcription factor Rsv1</fullName>
    </submittedName>
</protein>
<dbReference type="SMART" id="SM00355">
    <property type="entry name" value="ZnF_C2H2"/>
    <property type="match status" value="2"/>
</dbReference>
<dbReference type="OrthoDB" id="654211at2759"/>
<keyword evidence="4 9" id="KW-0863">Zinc-finger</keyword>
<dbReference type="Proteomes" id="UP000001744">
    <property type="component" value="Unassembled WGS sequence"/>
</dbReference>
<dbReference type="SUPFAM" id="SSF57667">
    <property type="entry name" value="beta-beta-alpha zinc fingers"/>
    <property type="match status" value="1"/>
</dbReference>
<feature type="compositionally biased region" description="Low complexity" evidence="10">
    <location>
        <begin position="152"/>
        <end position="165"/>
    </location>
</feature>
<dbReference type="GO" id="GO:0008270">
    <property type="term" value="F:zinc ion binding"/>
    <property type="evidence" value="ECO:0007669"/>
    <property type="project" value="UniProtKB-KW"/>
</dbReference>
<dbReference type="GO" id="GO:0005634">
    <property type="term" value="C:nucleus"/>
    <property type="evidence" value="ECO:0000318"/>
    <property type="project" value="GO_Central"/>
</dbReference>
<keyword evidence="6" id="KW-0805">Transcription regulation</keyword>
<evidence type="ECO:0000256" key="8">
    <source>
        <dbReference type="ARBA" id="ARBA00023242"/>
    </source>
</evidence>